<protein>
    <submittedName>
        <fullName evidence="6">FAD/NAD(P)-binding domain-containing protein</fullName>
    </submittedName>
</protein>
<dbReference type="PANTHER" id="PTHR23023">
    <property type="entry name" value="DIMETHYLANILINE MONOOXYGENASE"/>
    <property type="match status" value="1"/>
</dbReference>
<dbReference type="OrthoDB" id="66881at2759"/>
<keyword evidence="7" id="KW-1185">Reference proteome</keyword>
<dbReference type="InterPro" id="IPR000960">
    <property type="entry name" value="Flavin_mOase"/>
</dbReference>
<evidence type="ECO:0000256" key="1">
    <source>
        <dbReference type="ARBA" id="ARBA00009183"/>
    </source>
</evidence>
<dbReference type="InterPro" id="IPR020946">
    <property type="entry name" value="Flavin_mOase-like"/>
</dbReference>
<sequence>MTPLYDSLTTNLAHPTMAFPGHSFPPSTPLFPVAAVVEEYLRSYARTFDLLRHITLKTTVTSAAWNGASWTVETSDGAVNNFDRLIIANGHYRVPAYPDAQGLHKWLQKRKATHAAWYRKPYNLGKVVLVVGSGPSGHDISAEMREFADIVFHSVPGATPEDSGNLKRRGRVVRFFDENTVEFEDQTMESGIDHCILATGYHTSFPFLRGIELSMPEPVPPFPRHLHDSSFHVFPLAKELFPIQVDFPPTSIAFMGLPIKVVPFPLFEAQASAIVKVFSEPDSLNLAAEAVCLINRFHELSREHGGDATRIAKAWHRYKNNYWQWDYRDALHEFASASSDPLTVPEWEKEMYDRKDDLRKEWRALEESGEADERVKSVGEGGFQEWVDFMRTILRRVDSGGGTAKL</sequence>
<evidence type="ECO:0000256" key="4">
    <source>
        <dbReference type="ARBA" id="ARBA00022857"/>
    </source>
</evidence>
<dbReference type="STRING" id="50990.A0A4Y7Q5K3"/>
<comment type="similarity">
    <text evidence="1">Belongs to the FMO family.</text>
</comment>
<organism evidence="6 7">
    <name type="scientific">Rickenella mellea</name>
    <dbReference type="NCBI Taxonomy" id="50990"/>
    <lineage>
        <taxon>Eukaryota</taxon>
        <taxon>Fungi</taxon>
        <taxon>Dikarya</taxon>
        <taxon>Basidiomycota</taxon>
        <taxon>Agaricomycotina</taxon>
        <taxon>Agaricomycetes</taxon>
        <taxon>Hymenochaetales</taxon>
        <taxon>Rickenellaceae</taxon>
        <taxon>Rickenella</taxon>
    </lineage>
</organism>
<keyword evidence="4" id="KW-0521">NADP</keyword>
<dbReference type="InterPro" id="IPR036188">
    <property type="entry name" value="FAD/NAD-bd_sf"/>
</dbReference>
<dbReference type="GO" id="GO:0004499">
    <property type="term" value="F:N,N-dimethylaniline monooxygenase activity"/>
    <property type="evidence" value="ECO:0007669"/>
    <property type="project" value="InterPro"/>
</dbReference>
<dbReference type="EMBL" id="ML170173">
    <property type="protein sequence ID" value="TDL22864.1"/>
    <property type="molecule type" value="Genomic_DNA"/>
</dbReference>
<accession>A0A4Y7Q5K3</accession>
<evidence type="ECO:0000256" key="3">
    <source>
        <dbReference type="ARBA" id="ARBA00022827"/>
    </source>
</evidence>
<evidence type="ECO:0000256" key="2">
    <source>
        <dbReference type="ARBA" id="ARBA00022630"/>
    </source>
</evidence>
<keyword evidence="5" id="KW-0560">Oxidoreductase</keyword>
<keyword evidence="2" id="KW-0285">Flavoprotein</keyword>
<dbReference type="AlphaFoldDB" id="A0A4Y7Q5K3"/>
<gene>
    <name evidence="6" type="ORF">BD410DRAFT_788231</name>
</gene>
<dbReference type="Proteomes" id="UP000294933">
    <property type="component" value="Unassembled WGS sequence"/>
</dbReference>
<dbReference type="SUPFAM" id="SSF51905">
    <property type="entry name" value="FAD/NAD(P)-binding domain"/>
    <property type="match status" value="2"/>
</dbReference>
<dbReference type="InterPro" id="IPR050346">
    <property type="entry name" value="FMO-like"/>
</dbReference>
<dbReference type="GO" id="GO:0050661">
    <property type="term" value="F:NADP binding"/>
    <property type="evidence" value="ECO:0007669"/>
    <property type="project" value="InterPro"/>
</dbReference>
<proteinExistence type="inferred from homology"/>
<keyword evidence="3" id="KW-0274">FAD</keyword>
<evidence type="ECO:0000256" key="5">
    <source>
        <dbReference type="ARBA" id="ARBA00023002"/>
    </source>
</evidence>
<evidence type="ECO:0000313" key="7">
    <source>
        <dbReference type="Proteomes" id="UP000294933"/>
    </source>
</evidence>
<dbReference type="Pfam" id="PF00743">
    <property type="entry name" value="FMO-like"/>
    <property type="match status" value="2"/>
</dbReference>
<dbReference type="GO" id="GO:0050660">
    <property type="term" value="F:flavin adenine dinucleotide binding"/>
    <property type="evidence" value="ECO:0007669"/>
    <property type="project" value="InterPro"/>
</dbReference>
<dbReference type="VEuPathDB" id="FungiDB:BD410DRAFT_788231"/>
<dbReference type="Gene3D" id="3.50.50.60">
    <property type="entry name" value="FAD/NAD(P)-binding domain"/>
    <property type="match status" value="2"/>
</dbReference>
<reference evidence="6 7" key="1">
    <citation type="submission" date="2018-06" db="EMBL/GenBank/DDBJ databases">
        <title>A transcriptomic atlas of mushroom development highlights an independent origin of complex multicellularity.</title>
        <authorList>
            <consortium name="DOE Joint Genome Institute"/>
            <person name="Krizsan K."/>
            <person name="Almasi E."/>
            <person name="Merenyi Z."/>
            <person name="Sahu N."/>
            <person name="Viragh M."/>
            <person name="Koszo T."/>
            <person name="Mondo S."/>
            <person name="Kiss B."/>
            <person name="Balint B."/>
            <person name="Kues U."/>
            <person name="Barry K."/>
            <person name="Hegedus J.C."/>
            <person name="Henrissat B."/>
            <person name="Johnson J."/>
            <person name="Lipzen A."/>
            <person name="Ohm R."/>
            <person name="Nagy I."/>
            <person name="Pangilinan J."/>
            <person name="Yan J."/>
            <person name="Xiong Y."/>
            <person name="Grigoriev I.V."/>
            <person name="Hibbett D.S."/>
            <person name="Nagy L.G."/>
        </authorList>
    </citation>
    <scope>NUCLEOTIDE SEQUENCE [LARGE SCALE GENOMIC DNA]</scope>
    <source>
        <strain evidence="6 7">SZMC22713</strain>
    </source>
</reference>
<evidence type="ECO:0000313" key="6">
    <source>
        <dbReference type="EMBL" id="TDL22864.1"/>
    </source>
</evidence>
<dbReference type="PRINTS" id="PR00370">
    <property type="entry name" value="FMOXYGENASE"/>
</dbReference>
<name>A0A4Y7Q5K3_9AGAM</name>